<organism evidence="1 2">
    <name type="scientific">Aspergillus calidoustus</name>
    <dbReference type="NCBI Taxonomy" id="454130"/>
    <lineage>
        <taxon>Eukaryota</taxon>
        <taxon>Fungi</taxon>
        <taxon>Dikarya</taxon>
        <taxon>Ascomycota</taxon>
        <taxon>Pezizomycotina</taxon>
        <taxon>Eurotiomycetes</taxon>
        <taxon>Eurotiomycetidae</taxon>
        <taxon>Eurotiales</taxon>
        <taxon>Aspergillaceae</taxon>
        <taxon>Aspergillus</taxon>
        <taxon>Aspergillus subgen. Nidulantes</taxon>
    </lineage>
</organism>
<evidence type="ECO:0000313" key="1">
    <source>
        <dbReference type="EMBL" id="CEL06749.1"/>
    </source>
</evidence>
<proteinExistence type="predicted"/>
<dbReference type="EMBL" id="CDMC01000008">
    <property type="protein sequence ID" value="CEL06749.1"/>
    <property type="molecule type" value="Genomic_DNA"/>
</dbReference>
<dbReference type="AlphaFoldDB" id="A0A0U5G756"/>
<keyword evidence="2" id="KW-1185">Reference proteome</keyword>
<gene>
    <name evidence="1" type="ORF">ASPCAL09921</name>
</gene>
<accession>A0A0U5G756</accession>
<sequence>MRICSLYSMGRQFAKSFLCSRFPEAYWVLREDFLPRSAFGVLGEKGYYVRFSGDGVGTLFECLFYWMIPPVRHEGAVICV</sequence>
<reference evidence="2" key="1">
    <citation type="journal article" date="2016" name="Genome Announc.">
        <title>Draft genome sequences of fungus Aspergillus calidoustus.</title>
        <authorList>
            <person name="Horn F."/>
            <person name="Linde J."/>
            <person name="Mattern D.J."/>
            <person name="Walther G."/>
            <person name="Guthke R."/>
            <person name="Scherlach K."/>
            <person name="Martin K."/>
            <person name="Brakhage A.A."/>
            <person name="Petzke L."/>
            <person name="Valiante V."/>
        </authorList>
    </citation>
    <scope>NUCLEOTIDE SEQUENCE [LARGE SCALE GENOMIC DNA]</scope>
    <source>
        <strain evidence="2">SF006504</strain>
    </source>
</reference>
<evidence type="ECO:0000313" key="2">
    <source>
        <dbReference type="Proteomes" id="UP000054771"/>
    </source>
</evidence>
<protein>
    <submittedName>
        <fullName evidence="1">Uncharacterized protein</fullName>
    </submittedName>
</protein>
<name>A0A0U5G756_ASPCI</name>
<dbReference type="Proteomes" id="UP000054771">
    <property type="component" value="Unassembled WGS sequence"/>
</dbReference>